<gene>
    <name evidence="1" type="ORF">H4S07_000901</name>
</gene>
<protein>
    <submittedName>
        <fullName evidence="1">Uncharacterized protein</fullName>
    </submittedName>
</protein>
<accession>A0ACC1LPV1</accession>
<evidence type="ECO:0000313" key="2">
    <source>
        <dbReference type="Proteomes" id="UP001140096"/>
    </source>
</evidence>
<keyword evidence="2" id="KW-1185">Reference proteome</keyword>
<reference evidence="1" key="1">
    <citation type="submission" date="2022-07" db="EMBL/GenBank/DDBJ databases">
        <title>Phylogenomic reconstructions and comparative analyses of Kickxellomycotina fungi.</title>
        <authorList>
            <person name="Reynolds N.K."/>
            <person name="Stajich J.E."/>
            <person name="Barry K."/>
            <person name="Grigoriev I.V."/>
            <person name="Crous P."/>
            <person name="Smith M.E."/>
        </authorList>
    </citation>
    <scope>NUCLEOTIDE SEQUENCE</scope>
    <source>
        <strain evidence="1">CBS 102833</strain>
    </source>
</reference>
<organism evidence="1 2">
    <name type="scientific">Coemansia furcata</name>
    <dbReference type="NCBI Taxonomy" id="417177"/>
    <lineage>
        <taxon>Eukaryota</taxon>
        <taxon>Fungi</taxon>
        <taxon>Fungi incertae sedis</taxon>
        <taxon>Zoopagomycota</taxon>
        <taxon>Kickxellomycotina</taxon>
        <taxon>Kickxellomycetes</taxon>
        <taxon>Kickxellales</taxon>
        <taxon>Kickxellaceae</taxon>
        <taxon>Coemansia</taxon>
    </lineage>
</organism>
<comment type="caution">
    <text evidence="1">The sequence shown here is derived from an EMBL/GenBank/DDBJ whole genome shotgun (WGS) entry which is preliminary data.</text>
</comment>
<sequence>MDDCPLKGQEQVERAVDTGSAADGQHISSSSKVDDFAEGFASDDDSESSEGDDEVSIFVAEEAYAPLDDADEDGLNMVVGAASANIDDAFQCRDATNPAVTVATPAIPNFDKQMPFDFEQELDDRIEAELAAKESKAADVVSNQAPCDASGITPNLTPMEVVVGRSDKMSDEHIDQIKSIMAGIQLSDAAIPEWSRRVPEGSWMPRRRTVSSVYRPVVPDPRKADGSPIDSLASDLQSNH</sequence>
<evidence type="ECO:0000313" key="1">
    <source>
        <dbReference type="EMBL" id="KAJ2813154.1"/>
    </source>
</evidence>
<dbReference type="EMBL" id="JANBUP010000096">
    <property type="protein sequence ID" value="KAJ2813154.1"/>
    <property type="molecule type" value="Genomic_DNA"/>
</dbReference>
<proteinExistence type="predicted"/>
<name>A0ACC1LPV1_9FUNG</name>
<dbReference type="Proteomes" id="UP001140096">
    <property type="component" value="Unassembled WGS sequence"/>
</dbReference>